<evidence type="ECO:0000313" key="2">
    <source>
        <dbReference type="Proteomes" id="UP000196138"/>
    </source>
</evidence>
<evidence type="ECO:0000313" key="1">
    <source>
        <dbReference type="EMBL" id="ARU03443.1"/>
    </source>
</evidence>
<sequence length="235" mass="26290">MRKIKLANAQKRDAEVVYGGLSRKPRIVYTLPTGERARNVKVLKASVATQYETLLQAAGSDEALSQALVDGDPELDLNQTGRFIRNSQRILVNAARQPVYKVKVTERIFGPDGELKGEKDKVSRSQNVMAEVPVSWTGKKMPIAQAYNRFIFGRTYQLTHTNGLSFDFLFAMAKDLHEQQALMLVGAGPKGTDPLVFQEEGRPYRAFLEGRVRGEEYLLLMHLSNLELKPLPEGA</sequence>
<gene>
    <name evidence="1" type="ORF">CCO03_00985</name>
</gene>
<dbReference type="AlphaFoldDB" id="A0A1Y0EIJ4"/>
<protein>
    <submittedName>
        <fullName evidence="1">Uncharacterized protein</fullName>
    </submittedName>
</protein>
<dbReference type="EMBL" id="CP021455">
    <property type="protein sequence ID" value="ARU03443.1"/>
    <property type="molecule type" value="Genomic_DNA"/>
</dbReference>
<dbReference type="Proteomes" id="UP000196138">
    <property type="component" value="Chromosome"/>
</dbReference>
<organism evidence="1 2">
    <name type="scientific">Comamonas serinivorans</name>
    <dbReference type="NCBI Taxonomy" id="1082851"/>
    <lineage>
        <taxon>Bacteria</taxon>
        <taxon>Pseudomonadati</taxon>
        <taxon>Pseudomonadota</taxon>
        <taxon>Betaproteobacteria</taxon>
        <taxon>Burkholderiales</taxon>
        <taxon>Comamonadaceae</taxon>
        <taxon>Comamonas</taxon>
    </lineage>
</organism>
<proteinExistence type="predicted"/>
<dbReference type="OrthoDB" id="9179295at2"/>
<reference evidence="1 2" key="1">
    <citation type="submission" date="2017-05" db="EMBL/GenBank/DDBJ databases">
        <authorList>
            <person name="Song R."/>
            <person name="Chenine A.L."/>
            <person name="Ruprecht R.M."/>
        </authorList>
    </citation>
    <scope>NUCLEOTIDE SEQUENCE [LARGE SCALE GENOMIC DNA]</scope>
    <source>
        <strain evidence="1 2">DSM 26136</strain>
    </source>
</reference>
<accession>A0A1Y0EIJ4</accession>
<name>A0A1Y0EIJ4_9BURK</name>
<dbReference type="RefSeq" id="WP_087276034.1">
    <property type="nucleotide sequence ID" value="NZ_CP021455.1"/>
</dbReference>
<dbReference type="KEGG" id="cser:CCO03_00985"/>
<keyword evidence="2" id="KW-1185">Reference proteome</keyword>